<dbReference type="AlphaFoldDB" id="A0A974DME7"/>
<dbReference type="Pfam" id="PF06374">
    <property type="entry name" value="NDUF_C2"/>
    <property type="match status" value="1"/>
</dbReference>
<comment type="subcellular location">
    <subcellularLocation>
        <location evidence="1">Mitochondrion inner membrane</location>
        <topology evidence="1">Single-pass membrane protein</topology>
        <orientation evidence="1">Matrix side</orientation>
    </subcellularLocation>
</comment>
<gene>
    <name evidence="12" type="ORF">XELAEV_18016425mg</name>
</gene>
<name>A0A974DME7_XENLA</name>
<dbReference type="Proteomes" id="UP000694892">
    <property type="component" value="Chromosome 2S"/>
</dbReference>
<comment type="function">
    <text evidence="11">Accessory subunit of the mitochondrial membrane respiratory chain NADH dehydrogenase (Complex I), that is believed not to be involved in catalysis. Complex I functions in the transfer of electrons from NADH to the respiratory chain. The immediate electron acceptor for the enzyme is believed to be ubiquinone.</text>
</comment>
<evidence type="ECO:0000256" key="2">
    <source>
        <dbReference type="ARBA" id="ARBA00008674"/>
    </source>
</evidence>
<keyword evidence="3 11" id="KW-0813">Transport</keyword>
<dbReference type="PANTHER" id="PTHR13099:SF0">
    <property type="entry name" value="NADH DEHYDROGENASE [UBIQUINONE] 1 SUBUNIT C2-RELATED"/>
    <property type="match status" value="1"/>
</dbReference>
<evidence type="ECO:0000256" key="6">
    <source>
        <dbReference type="ARBA" id="ARBA00022792"/>
    </source>
</evidence>
<dbReference type="GO" id="GO:0005743">
    <property type="term" value="C:mitochondrial inner membrane"/>
    <property type="evidence" value="ECO:0007669"/>
    <property type="project" value="UniProtKB-SubCell"/>
</dbReference>
<evidence type="ECO:0000256" key="11">
    <source>
        <dbReference type="PIRNR" id="PIRNR017834"/>
    </source>
</evidence>
<keyword evidence="5" id="KW-0812">Transmembrane</keyword>
<proteinExistence type="inferred from homology"/>
<evidence type="ECO:0000313" key="13">
    <source>
        <dbReference type="Proteomes" id="UP000694892"/>
    </source>
</evidence>
<dbReference type="OMA" id="WFIGYHI"/>
<reference evidence="13" key="1">
    <citation type="journal article" date="2016" name="Nature">
        <title>Genome evolution in the allotetraploid frog Xenopus laevis.</title>
        <authorList>
            <person name="Session A.M."/>
            <person name="Uno Y."/>
            <person name="Kwon T."/>
            <person name="Chapman J.A."/>
            <person name="Toyoda A."/>
            <person name="Takahashi S."/>
            <person name="Fukui A."/>
            <person name="Hikosaka A."/>
            <person name="Suzuki A."/>
            <person name="Kondo M."/>
            <person name="van Heeringen S.J."/>
            <person name="Quigley I."/>
            <person name="Heinz S."/>
            <person name="Ogino H."/>
            <person name="Ochi H."/>
            <person name="Hellsten U."/>
            <person name="Lyons J.B."/>
            <person name="Simakov O."/>
            <person name="Putnam N."/>
            <person name="Stites J."/>
            <person name="Kuroki Y."/>
            <person name="Tanaka T."/>
            <person name="Michiue T."/>
            <person name="Watanabe M."/>
            <person name="Bogdanovic O."/>
            <person name="Lister R."/>
            <person name="Georgiou G."/>
            <person name="Paranjpe S.S."/>
            <person name="van Kruijsbergen I."/>
            <person name="Shu S."/>
            <person name="Carlson J."/>
            <person name="Kinoshita T."/>
            <person name="Ohta Y."/>
            <person name="Mawaribuchi S."/>
            <person name="Jenkins J."/>
            <person name="Grimwood J."/>
            <person name="Schmutz J."/>
            <person name="Mitros T."/>
            <person name="Mozaffari S.V."/>
            <person name="Suzuki Y."/>
            <person name="Haramoto Y."/>
            <person name="Yamamoto T.S."/>
            <person name="Takagi C."/>
            <person name="Heald R."/>
            <person name="Miller K."/>
            <person name="Haudenschild C."/>
            <person name="Kitzman J."/>
            <person name="Nakayama T."/>
            <person name="Izutsu Y."/>
            <person name="Robert J."/>
            <person name="Fortriede J."/>
            <person name="Burns K."/>
            <person name="Lotay V."/>
            <person name="Karimi K."/>
            <person name="Yasuoka Y."/>
            <person name="Dichmann D.S."/>
            <person name="Flajnik M.F."/>
            <person name="Houston D.W."/>
            <person name="Shendure J."/>
            <person name="DuPasquier L."/>
            <person name="Vize P.D."/>
            <person name="Zorn A.M."/>
            <person name="Ito M."/>
            <person name="Marcotte E.M."/>
            <person name="Wallingford J.B."/>
            <person name="Ito Y."/>
            <person name="Asashima M."/>
            <person name="Ueno N."/>
            <person name="Matsuda Y."/>
            <person name="Veenstra G.J."/>
            <person name="Fujiyama A."/>
            <person name="Harland R.M."/>
            <person name="Taira M."/>
            <person name="Rokhsar D.S."/>
        </authorList>
    </citation>
    <scope>NUCLEOTIDE SEQUENCE [LARGE SCALE GENOMIC DNA]</scope>
    <source>
        <strain evidence="13">J</strain>
    </source>
</reference>
<dbReference type="InterPro" id="IPR009423">
    <property type="entry name" value="NDUC2"/>
</dbReference>
<evidence type="ECO:0000256" key="1">
    <source>
        <dbReference type="ARBA" id="ARBA00004298"/>
    </source>
</evidence>
<keyword evidence="4 11" id="KW-0679">Respiratory chain</keyword>
<evidence type="ECO:0000256" key="10">
    <source>
        <dbReference type="ARBA" id="ARBA00023136"/>
    </source>
</evidence>
<organism evidence="12 13">
    <name type="scientific">Xenopus laevis</name>
    <name type="common">African clawed frog</name>
    <dbReference type="NCBI Taxonomy" id="8355"/>
    <lineage>
        <taxon>Eukaryota</taxon>
        <taxon>Metazoa</taxon>
        <taxon>Chordata</taxon>
        <taxon>Craniata</taxon>
        <taxon>Vertebrata</taxon>
        <taxon>Euteleostomi</taxon>
        <taxon>Amphibia</taxon>
        <taxon>Batrachia</taxon>
        <taxon>Anura</taxon>
        <taxon>Pipoidea</taxon>
        <taxon>Pipidae</taxon>
        <taxon>Xenopodinae</taxon>
        <taxon>Xenopus</taxon>
        <taxon>Xenopus</taxon>
    </lineage>
</organism>
<evidence type="ECO:0000256" key="7">
    <source>
        <dbReference type="ARBA" id="ARBA00022982"/>
    </source>
</evidence>
<evidence type="ECO:0000256" key="9">
    <source>
        <dbReference type="ARBA" id="ARBA00023128"/>
    </source>
</evidence>
<keyword evidence="8" id="KW-1133">Transmembrane helix</keyword>
<keyword evidence="7 11" id="KW-0249">Electron transport</keyword>
<protein>
    <recommendedName>
        <fullName evidence="11">NADH dehydrogenase [ubiquinone] 1 subunit C2</fullName>
    </recommendedName>
</protein>
<keyword evidence="9 11" id="KW-0496">Mitochondrion</keyword>
<accession>A0A974DME7</accession>
<dbReference type="PIRSF" id="PIRSF017834">
    <property type="entry name" value="NADH-UbQ_OxRdtase_b14.5b"/>
    <property type="match status" value="1"/>
</dbReference>
<keyword evidence="6 11" id="KW-0999">Mitochondrion inner membrane</keyword>
<evidence type="ECO:0000256" key="8">
    <source>
        <dbReference type="ARBA" id="ARBA00022989"/>
    </source>
</evidence>
<evidence type="ECO:0000256" key="5">
    <source>
        <dbReference type="ARBA" id="ARBA00022692"/>
    </source>
</evidence>
<dbReference type="PANTHER" id="PTHR13099">
    <property type="entry name" value="NADH-UBIQUINONE OXIDOREDUCTASE SUBUNIT B14.5B"/>
    <property type="match status" value="1"/>
</dbReference>
<evidence type="ECO:0000313" key="12">
    <source>
        <dbReference type="EMBL" id="OCT93357.1"/>
    </source>
</evidence>
<dbReference type="EMBL" id="CM004469">
    <property type="protein sequence ID" value="OCT93357.1"/>
    <property type="molecule type" value="Genomic_DNA"/>
</dbReference>
<dbReference type="GO" id="GO:0006120">
    <property type="term" value="P:mitochondrial electron transport, NADH to ubiquinone"/>
    <property type="evidence" value="ECO:0007669"/>
    <property type="project" value="InterPro"/>
</dbReference>
<comment type="similarity">
    <text evidence="2 11">Belongs to the complex I NDUFC2 subunit family.</text>
</comment>
<keyword evidence="10 11" id="KW-0472">Membrane</keyword>
<sequence length="114" mass="13217">MGLLPDEARVLPPPGLVNRNSLWMGFMGYMSAITHNAIRHMPALRAGVHRQVLLTSIGVFLGYHATKYENYRNAKIDRDLREYIGHHPGEFKVQGIYIFICNKWYSWGKMRNNK</sequence>
<evidence type="ECO:0000256" key="4">
    <source>
        <dbReference type="ARBA" id="ARBA00022660"/>
    </source>
</evidence>
<evidence type="ECO:0000256" key="3">
    <source>
        <dbReference type="ARBA" id="ARBA00022448"/>
    </source>
</evidence>